<dbReference type="Proteomes" id="UP000239532">
    <property type="component" value="Unassembled WGS sequence"/>
</dbReference>
<dbReference type="Pfam" id="PF02687">
    <property type="entry name" value="FtsX"/>
    <property type="match status" value="2"/>
</dbReference>
<keyword evidence="9" id="KW-0132">Cell division</keyword>
<feature type="transmembrane region" description="Helical" evidence="6">
    <location>
        <begin position="297"/>
        <end position="319"/>
    </location>
</feature>
<protein>
    <submittedName>
        <fullName evidence="9">Cell division protein FtsX</fullName>
    </submittedName>
</protein>
<accession>A0A2S9WS11</accession>
<feature type="domain" description="ABC3 transporter permease C-terminal" evidence="7">
    <location>
        <begin position="304"/>
        <end position="419"/>
    </location>
</feature>
<dbReference type="GO" id="GO:0051301">
    <property type="term" value="P:cell division"/>
    <property type="evidence" value="ECO:0007669"/>
    <property type="project" value="UniProtKB-KW"/>
</dbReference>
<feature type="transmembrane region" description="Helical" evidence="6">
    <location>
        <begin position="691"/>
        <end position="712"/>
    </location>
</feature>
<dbReference type="EMBL" id="MQUC01000003">
    <property type="protein sequence ID" value="PRP66249.1"/>
    <property type="molecule type" value="Genomic_DNA"/>
</dbReference>
<keyword evidence="5 6" id="KW-0472">Membrane</keyword>
<comment type="subcellular location">
    <subcellularLocation>
        <location evidence="1">Cell membrane</location>
        <topology evidence="1">Multi-pass membrane protein</topology>
    </subcellularLocation>
</comment>
<keyword evidence="3 6" id="KW-0812">Transmembrane</keyword>
<gene>
    <name evidence="9" type="ORF">BST86_03650</name>
</gene>
<organism evidence="9 10">
    <name type="scientific">Nonlabens agnitus</name>
    <dbReference type="NCBI Taxonomy" id="870484"/>
    <lineage>
        <taxon>Bacteria</taxon>
        <taxon>Pseudomonadati</taxon>
        <taxon>Bacteroidota</taxon>
        <taxon>Flavobacteriia</taxon>
        <taxon>Flavobacteriales</taxon>
        <taxon>Flavobacteriaceae</taxon>
        <taxon>Nonlabens</taxon>
    </lineage>
</organism>
<evidence type="ECO:0000256" key="4">
    <source>
        <dbReference type="ARBA" id="ARBA00022989"/>
    </source>
</evidence>
<evidence type="ECO:0000313" key="9">
    <source>
        <dbReference type="EMBL" id="PRP66249.1"/>
    </source>
</evidence>
<dbReference type="InterPro" id="IPR003838">
    <property type="entry name" value="ABC3_permease_C"/>
</dbReference>
<feature type="domain" description="MacB-like periplasmic core" evidence="8">
    <location>
        <begin position="441"/>
        <end position="646"/>
    </location>
</feature>
<feature type="transmembrane region" description="Helical" evidence="6">
    <location>
        <begin position="440"/>
        <end position="460"/>
    </location>
</feature>
<keyword evidence="2" id="KW-1003">Cell membrane</keyword>
<comment type="caution">
    <text evidence="9">The sequence shown here is derived from an EMBL/GenBank/DDBJ whole genome shotgun (WGS) entry which is preliminary data.</text>
</comment>
<evidence type="ECO:0000256" key="1">
    <source>
        <dbReference type="ARBA" id="ARBA00004651"/>
    </source>
</evidence>
<evidence type="ECO:0000259" key="8">
    <source>
        <dbReference type="Pfam" id="PF12704"/>
    </source>
</evidence>
<evidence type="ECO:0000256" key="3">
    <source>
        <dbReference type="ARBA" id="ARBA00022692"/>
    </source>
</evidence>
<evidence type="ECO:0000256" key="5">
    <source>
        <dbReference type="ARBA" id="ARBA00023136"/>
    </source>
</evidence>
<dbReference type="RefSeq" id="WP_105982087.1">
    <property type="nucleotide sequence ID" value="NZ_MQUC01000003.1"/>
</dbReference>
<dbReference type="GO" id="GO:0005886">
    <property type="term" value="C:plasma membrane"/>
    <property type="evidence" value="ECO:0007669"/>
    <property type="project" value="UniProtKB-SubCell"/>
</dbReference>
<proteinExistence type="predicted"/>
<dbReference type="AlphaFoldDB" id="A0A2S9WS11"/>
<dbReference type="Pfam" id="PF12704">
    <property type="entry name" value="MacB_PCD"/>
    <property type="match status" value="2"/>
</dbReference>
<dbReference type="GO" id="GO:0022857">
    <property type="term" value="F:transmembrane transporter activity"/>
    <property type="evidence" value="ECO:0007669"/>
    <property type="project" value="TreeGrafter"/>
</dbReference>
<dbReference type="InterPro" id="IPR050250">
    <property type="entry name" value="Macrolide_Exporter_MacB"/>
</dbReference>
<feature type="transmembrane region" description="Helical" evidence="6">
    <location>
        <begin position="21"/>
        <end position="43"/>
    </location>
</feature>
<feature type="domain" description="ABC3 transporter permease C-terminal" evidence="7">
    <location>
        <begin position="697"/>
        <end position="800"/>
    </location>
</feature>
<dbReference type="InterPro" id="IPR025857">
    <property type="entry name" value="MacB_PCD"/>
</dbReference>
<evidence type="ECO:0000313" key="10">
    <source>
        <dbReference type="Proteomes" id="UP000239532"/>
    </source>
</evidence>
<sequence length="814" mass="92110">MFKNYIKIAWRSLWRDKIFSLINIISLSIGLSASFVIGMMVYYDFTFDTFHKDGDRIYRLVTDMEDAQGTEYYSGITAPMRYEAREGIVGIEQSAYFYNWWVGKSRVESSDQLFTDLEKIILTDKGYFELFDYEWIAGSKSNALSQPNQVILTTKRAKEYFPDLLPNDVIGKTITYDETITAQITGIVADFEQRTDLIFNEFVSLETAKQTNDSDQIFTDDWGMTNTANNIFIKLQENTSSKTVQAQLDQLALNHKDEYSEQFGQKRQFRMQPLSDLHLNDDYGIYDYTVLQSSKEVLLAIAGVALFLLLLGSINFINLNTAQATKRAKEIGVRKTLGSSRKQLIVQFLTETFIITGISVIVSIALSVWMLQIFAEFIPKGLDATILLQPQIILFIIVLFITVALLSGIYPALVLSHFKPAKVIKGNAAISNNSNGTRKVLTVFQFTIAQVFIIATILVGKQIHFMTNKDLGFKTDTIAFIETPWQDQTFDNRQVLENGIKSISNISQVSLGGRPPASQNMATRTAVYKNGQEEITTEIQVLNGDTDYLDIYNIPLLAGRTIMNDTIEEYVINQTAMRDFGFKRPEDAINKYIEMNGKPKLIVGVMGDFNQRSLKSGIIPLVFTGDTSRDRRTQFRYAHITVATSSTGWQETLDHVEQEFNKVYPGETFQVTFVDESIANFYVEEQRISTLLHWATGLAVLISCLGLLGLVIHTTERRTKEIGIRKVLGATVIQINNLLCKDFLILVIIAFVIATPIAYYFMNHWLTDFAYKTEISFWVFMAGGTGMIIIALAIMSFKTINTAMKNPVNSLKTE</sequence>
<feature type="transmembrane region" description="Helical" evidence="6">
    <location>
        <begin position="344"/>
        <end position="372"/>
    </location>
</feature>
<dbReference type="PANTHER" id="PTHR30572">
    <property type="entry name" value="MEMBRANE COMPONENT OF TRANSPORTER-RELATED"/>
    <property type="match status" value="1"/>
</dbReference>
<dbReference type="PANTHER" id="PTHR30572:SF18">
    <property type="entry name" value="ABC-TYPE MACROLIDE FAMILY EXPORT SYSTEM PERMEASE COMPONENT 2"/>
    <property type="match status" value="1"/>
</dbReference>
<evidence type="ECO:0000259" key="7">
    <source>
        <dbReference type="Pfam" id="PF02687"/>
    </source>
</evidence>
<keyword evidence="9" id="KW-0131">Cell cycle</keyword>
<evidence type="ECO:0000256" key="6">
    <source>
        <dbReference type="SAM" id="Phobius"/>
    </source>
</evidence>
<feature type="transmembrane region" description="Helical" evidence="6">
    <location>
        <begin position="392"/>
        <end position="415"/>
    </location>
</feature>
<reference evidence="9 10" key="1">
    <citation type="submission" date="2016-11" db="EMBL/GenBank/DDBJ databases">
        <title>Trade-off between light-utilization and light-protection in marine flavobacteria.</title>
        <authorList>
            <person name="Kumagai Y."/>
        </authorList>
    </citation>
    <scope>NUCLEOTIDE SEQUENCE [LARGE SCALE GENOMIC DNA]</scope>
    <source>
        <strain evidence="9 10">JCM 17109</strain>
    </source>
</reference>
<name>A0A2S9WS11_9FLAO</name>
<feature type="transmembrane region" description="Helical" evidence="6">
    <location>
        <begin position="743"/>
        <end position="763"/>
    </location>
</feature>
<feature type="domain" description="MacB-like periplasmic core" evidence="8">
    <location>
        <begin position="20"/>
        <end position="251"/>
    </location>
</feature>
<dbReference type="OrthoDB" id="5933722at2"/>
<feature type="transmembrane region" description="Helical" evidence="6">
    <location>
        <begin position="775"/>
        <end position="797"/>
    </location>
</feature>
<keyword evidence="4 6" id="KW-1133">Transmembrane helix</keyword>
<evidence type="ECO:0000256" key="2">
    <source>
        <dbReference type="ARBA" id="ARBA00022475"/>
    </source>
</evidence>
<keyword evidence="10" id="KW-1185">Reference proteome</keyword>